<protein>
    <submittedName>
        <fullName evidence="2">Uncharacterized protein</fullName>
    </submittedName>
</protein>
<accession>A0A8S5V3K1</accession>
<sequence>MVSEKDVSPEIIPDDVNSVTFRSDRKTEIFKIFDSAIIITSKVIITDEKGQAQQKITTEYPLHRRLTRGFSSFRPVYKILHLSHFGTPPTVANTEPPMQGIWKGRKDG</sequence>
<feature type="region of interest" description="Disordered" evidence="1">
    <location>
        <begin position="88"/>
        <end position="108"/>
    </location>
</feature>
<organism evidence="2">
    <name type="scientific">Myoviridae sp. ctk6V34</name>
    <dbReference type="NCBI Taxonomy" id="2825164"/>
    <lineage>
        <taxon>Viruses</taxon>
        <taxon>Duplodnaviria</taxon>
        <taxon>Heunggongvirae</taxon>
        <taxon>Uroviricota</taxon>
        <taxon>Caudoviricetes</taxon>
    </lineage>
</organism>
<reference evidence="2" key="1">
    <citation type="journal article" date="2021" name="Proc. Natl. Acad. Sci. U.S.A.">
        <title>A Catalog of Tens of Thousands of Viruses from Human Metagenomes Reveals Hidden Associations with Chronic Diseases.</title>
        <authorList>
            <person name="Tisza M.J."/>
            <person name="Buck C.B."/>
        </authorList>
    </citation>
    <scope>NUCLEOTIDE SEQUENCE</scope>
    <source>
        <strain evidence="2">Ctk6V34</strain>
    </source>
</reference>
<name>A0A8S5V3K1_9CAUD</name>
<dbReference type="EMBL" id="BK016190">
    <property type="protein sequence ID" value="DAG01321.1"/>
    <property type="molecule type" value="Genomic_DNA"/>
</dbReference>
<evidence type="ECO:0000313" key="2">
    <source>
        <dbReference type="EMBL" id="DAG01321.1"/>
    </source>
</evidence>
<proteinExistence type="predicted"/>
<evidence type="ECO:0000256" key="1">
    <source>
        <dbReference type="SAM" id="MobiDB-lite"/>
    </source>
</evidence>